<organism evidence="25 26">
    <name type="scientific">Bugula neritina</name>
    <name type="common">Brown bryozoan</name>
    <name type="synonym">Sertularia neritina</name>
    <dbReference type="NCBI Taxonomy" id="10212"/>
    <lineage>
        <taxon>Eukaryota</taxon>
        <taxon>Metazoa</taxon>
        <taxon>Spiralia</taxon>
        <taxon>Lophotrochozoa</taxon>
        <taxon>Bryozoa</taxon>
        <taxon>Gymnolaemata</taxon>
        <taxon>Cheilostomatida</taxon>
        <taxon>Flustrina</taxon>
        <taxon>Buguloidea</taxon>
        <taxon>Bugulidae</taxon>
        <taxon>Bugula</taxon>
    </lineage>
</organism>
<dbReference type="OrthoDB" id="6019201at2759"/>
<dbReference type="SUPFAM" id="SSF47473">
    <property type="entry name" value="EF-hand"/>
    <property type="match status" value="1"/>
</dbReference>
<evidence type="ECO:0000256" key="6">
    <source>
        <dbReference type="ARBA" id="ARBA00022692"/>
    </source>
</evidence>
<evidence type="ECO:0000256" key="12">
    <source>
        <dbReference type="ARBA" id="ARBA00022857"/>
    </source>
</evidence>
<dbReference type="GO" id="GO:0004601">
    <property type="term" value="F:peroxidase activity"/>
    <property type="evidence" value="ECO:0007669"/>
    <property type="project" value="UniProtKB-KW"/>
</dbReference>
<keyword evidence="20" id="KW-0408">Iron</keyword>
<keyword evidence="15 21" id="KW-0472">Membrane</keyword>
<evidence type="ECO:0000256" key="5">
    <source>
        <dbReference type="ARBA" id="ARBA00022630"/>
    </source>
</evidence>
<evidence type="ECO:0000256" key="13">
    <source>
        <dbReference type="ARBA" id="ARBA00022989"/>
    </source>
</evidence>
<evidence type="ECO:0000256" key="21">
    <source>
        <dbReference type="SAM" id="Phobius"/>
    </source>
</evidence>
<dbReference type="EMBL" id="VXIV02003238">
    <property type="protein sequence ID" value="KAF6019330.1"/>
    <property type="molecule type" value="Genomic_DNA"/>
</dbReference>
<dbReference type="GO" id="GO:0043020">
    <property type="term" value="C:NADPH oxidase complex"/>
    <property type="evidence" value="ECO:0007669"/>
    <property type="project" value="TreeGrafter"/>
</dbReference>
<keyword evidence="17" id="KW-0376">Hydrogen peroxide</keyword>
<dbReference type="FunFam" id="3.40.50.80:FF:000020">
    <property type="entry name" value="Dual oxidase 1"/>
    <property type="match status" value="1"/>
</dbReference>
<feature type="signal peptide" evidence="22">
    <location>
        <begin position="1"/>
        <end position="22"/>
    </location>
</feature>
<keyword evidence="6 21" id="KW-0812">Transmembrane</keyword>
<dbReference type="GO" id="GO:0042554">
    <property type="term" value="P:superoxide anion generation"/>
    <property type="evidence" value="ECO:0007669"/>
    <property type="project" value="TreeGrafter"/>
</dbReference>
<dbReference type="GO" id="GO:0009886">
    <property type="term" value="P:post-embryonic animal morphogenesis"/>
    <property type="evidence" value="ECO:0007669"/>
    <property type="project" value="UniProtKB-ARBA"/>
</dbReference>
<dbReference type="Pfam" id="PF03098">
    <property type="entry name" value="An_peroxidase"/>
    <property type="match status" value="1"/>
</dbReference>
<keyword evidence="9" id="KW-0677">Repeat</keyword>
<dbReference type="GO" id="GO:0016175">
    <property type="term" value="F:superoxide-generating NAD(P)H oxidase activity"/>
    <property type="evidence" value="ECO:0007669"/>
    <property type="project" value="UniProtKB-ARBA"/>
</dbReference>
<keyword evidence="12" id="KW-0521">NADP</keyword>
<dbReference type="Pfam" id="PF01794">
    <property type="entry name" value="Ferric_reduct"/>
    <property type="match status" value="1"/>
</dbReference>
<evidence type="ECO:0000256" key="9">
    <source>
        <dbReference type="ARBA" id="ARBA00022737"/>
    </source>
</evidence>
<evidence type="ECO:0000256" key="1">
    <source>
        <dbReference type="ARBA" id="ARBA00004424"/>
    </source>
</evidence>
<dbReference type="PROSITE" id="PS50292">
    <property type="entry name" value="PEROXIDASE_3"/>
    <property type="match status" value="1"/>
</dbReference>
<evidence type="ECO:0000256" key="11">
    <source>
        <dbReference type="ARBA" id="ARBA00022837"/>
    </source>
</evidence>
<dbReference type="Proteomes" id="UP000593567">
    <property type="component" value="Unassembled WGS sequence"/>
</dbReference>
<dbReference type="SUPFAM" id="SSF52343">
    <property type="entry name" value="Ferredoxin reductase-like, C-terminal NADP-linked domain"/>
    <property type="match status" value="1"/>
</dbReference>
<accession>A0A7J7IZL7</accession>
<dbReference type="GO" id="GO:0020037">
    <property type="term" value="F:heme binding"/>
    <property type="evidence" value="ECO:0007669"/>
    <property type="project" value="InterPro"/>
</dbReference>
<dbReference type="InterPro" id="IPR034821">
    <property type="entry name" value="DUOX_peroxidase"/>
</dbReference>
<evidence type="ECO:0000313" key="25">
    <source>
        <dbReference type="EMBL" id="KAF6019330.1"/>
    </source>
</evidence>
<dbReference type="PROSITE" id="PS50222">
    <property type="entry name" value="EF_HAND_2"/>
    <property type="match status" value="2"/>
</dbReference>
<dbReference type="SFLD" id="SFLDG01169">
    <property type="entry name" value="NADPH_oxidase_subgroup_(NOX)"/>
    <property type="match status" value="1"/>
</dbReference>
<dbReference type="CDD" id="cd06186">
    <property type="entry name" value="NOX_Duox_like_FAD_NADP"/>
    <property type="match status" value="1"/>
</dbReference>
<dbReference type="PANTHER" id="PTHR11972">
    <property type="entry name" value="NADPH OXIDASE"/>
    <property type="match status" value="1"/>
</dbReference>
<dbReference type="InterPro" id="IPR017927">
    <property type="entry name" value="FAD-bd_FR_type"/>
</dbReference>
<comment type="subcellular location">
    <subcellularLocation>
        <location evidence="1">Apical cell membrane</location>
        <topology evidence="1">Multi-pass membrane protein</topology>
    </subcellularLocation>
</comment>
<gene>
    <name evidence="25" type="ORF">EB796_022358</name>
</gene>
<dbReference type="Pfam" id="PF08022">
    <property type="entry name" value="FAD_binding_8"/>
    <property type="match status" value="1"/>
</dbReference>
<dbReference type="InterPro" id="IPR013130">
    <property type="entry name" value="Fe3_Rdtase_TM_dom"/>
</dbReference>
<reference evidence="25" key="1">
    <citation type="submission" date="2020-06" db="EMBL/GenBank/DDBJ databases">
        <title>Draft genome of Bugula neritina, a colonial animal packing powerful symbionts and potential medicines.</title>
        <authorList>
            <person name="Rayko M."/>
        </authorList>
    </citation>
    <scope>NUCLEOTIDE SEQUENCE [LARGE SCALE GENOMIC DNA]</scope>
    <source>
        <strain evidence="25">Kwan_BN1</strain>
    </source>
</reference>
<evidence type="ECO:0000256" key="18">
    <source>
        <dbReference type="ARBA" id="ARBA00047455"/>
    </source>
</evidence>
<evidence type="ECO:0000256" key="20">
    <source>
        <dbReference type="PIRSR" id="PIRSR619791-2"/>
    </source>
</evidence>
<dbReference type="SUPFAM" id="SSF48113">
    <property type="entry name" value="Heme-dependent peroxidases"/>
    <property type="match status" value="1"/>
</dbReference>
<evidence type="ECO:0000256" key="14">
    <source>
        <dbReference type="ARBA" id="ARBA00023002"/>
    </source>
</evidence>
<comment type="caution">
    <text evidence="25">The sequence shown here is derived from an EMBL/GenBank/DDBJ whole genome shotgun (WGS) entry which is preliminary data.</text>
</comment>
<evidence type="ECO:0000256" key="10">
    <source>
        <dbReference type="ARBA" id="ARBA00022827"/>
    </source>
</evidence>
<feature type="transmembrane region" description="Helical" evidence="21">
    <location>
        <begin position="1322"/>
        <end position="1349"/>
    </location>
</feature>
<feature type="binding site" description="axial binding residue" evidence="20">
    <location>
        <position position="400"/>
    </location>
    <ligand>
        <name>heme b</name>
        <dbReference type="ChEBI" id="CHEBI:60344"/>
    </ligand>
    <ligandPart>
        <name>Fe</name>
        <dbReference type="ChEBI" id="CHEBI:18248"/>
    </ligandPart>
</feature>
<dbReference type="GO" id="GO:0042742">
    <property type="term" value="P:defense response to bacterium"/>
    <property type="evidence" value="ECO:0007669"/>
    <property type="project" value="UniProtKB-ARBA"/>
</dbReference>
<dbReference type="InterPro" id="IPR013121">
    <property type="entry name" value="Fe_red_NAD-bd_6"/>
</dbReference>
<dbReference type="InterPro" id="IPR017938">
    <property type="entry name" value="Riboflavin_synthase-like_b-brl"/>
</dbReference>
<evidence type="ECO:0000256" key="3">
    <source>
        <dbReference type="ARBA" id="ARBA00012698"/>
    </source>
</evidence>
<evidence type="ECO:0000256" key="19">
    <source>
        <dbReference type="ARBA" id="ARBA00048762"/>
    </source>
</evidence>
<dbReference type="InterPro" id="IPR002048">
    <property type="entry name" value="EF_hand_dom"/>
</dbReference>
<keyword evidence="14" id="KW-0560">Oxidoreductase</keyword>
<feature type="transmembrane region" description="Helical" evidence="21">
    <location>
        <begin position="1361"/>
        <end position="1382"/>
    </location>
</feature>
<comment type="catalytic activity">
    <reaction evidence="18">
        <text>NADH + O2 + H(+) = H2O2 + NAD(+)</text>
        <dbReference type="Rhea" id="RHEA:11264"/>
        <dbReference type="ChEBI" id="CHEBI:15378"/>
        <dbReference type="ChEBI" id="CHEBI:15379"/>
        <dbReference type="ChEBI" id="CHEBI:16240"/>
        <dbReference type="ChEBI" id="CHEBI:57540"/>
        <dbReference type="ChEBI" id="CHEBI:57945"/>
        <dbReference type="EC" id="1.6.3.1"/>
    </reaction>
</comment>
<keyword evidence="16" id="KW-0325">Glycoprotein</keyword>
<keyword evidence="26" id="KW-1185">Reference proteome</keyword>
<dbReference type="Gene3D" id="1.10.640.10">
    <property type="entry name" value="Haem peroxidase domain superfamily, animal type"/>
    <property type="match status" value="1"/>
</dbReference>
<dbReference type="InterPro" id="IPR050369">
    <property type="entry name" value="RBOH/FRE"/>
</dbReference>
<dbReference type="Gene3D" id="3.40.50.80">
    <property type="entry name" value="Nucleotide-binding domain of ferredoxin-NADP reductase (FNR) module"/>
    <property type="match status" value="1"/>
</dbReference>
<dbReference type="SMART" id="SM00054">
    <property type="entry name" value="EFh"/>
    <property type="match status" value="2"/>
</dbReference>
<feature type="domain" description="EF-hand" evidence="23">
    <location>
        <begin position="974"/>
        <end position="1009"/>
    </location>
</feature>
<keyword evidence="7 20" id="KW-0479">Metal-binding</keyword>
<dbReference type="GO" id="GO:0042744">
    <property type="term" value="P:hydrogen peroxide catabolic process"/>
    <property type="evidence" value="ECO:0007669"/>
    <property type="project" value="UniProtKB-KW"/>
</dbReference>
<name>A0A7J7IZL7_BUGNE</name>
<comment type="similarity">
    <text evidence="2">In the N-terminal section; belongs to the peroxidase family.</text>
</comment>
<evidence type="ECO:0000256" key="15">
    <source>
        <dbReference type="ARBA" id="ARBA00023136"/>
    </source>
</evidence>
<keyword evidence="8 22" id="KW-0732">Signal</keyword>
<dbReference type="EC" id="1.6.3.1" evidence="3"/>
<dbReference type="GO" id="GO:0016174">
    <property type="term" value="F:NAD(P)H oxidase H2O2-forming activity"/>
    <property type="evidence" value="ECO:0007669"/>
    <property type="project" value="UniProtKB-EC"/>
</dbReference>
<evidence type="ECO:0000256" key="22">
    <source>
        <dbReference type="SAM" id="SignalP"/>
    </source>
</evidence>
<dbReference type="GO" id="GO:0005509">
    <property type="term" value="F:calcium ion binding"/>
    <property type="evidence" value="ECO:0007669"/>
    <property type="project" value="InterPro"/>
</dbReference>
<dbReference type="CDD" id="cd00051">
    <property type="entry name" value="EFh"/>
    <property type="match status" value="1"/>
</dbReference>
<dbReference type="GO" id="GO:0006979">
    <property type="term" value="P:response to oxidative stress"/>
    <property type="evidence" value="ECO:0007669"/>
    <property type="project" value="InterPro"/>
</dbReference>
<keyword evidence="5" id="KW-0285">Flavoprotein</keyword>
<dbReference type="InterPro" id="IPR010255">
    <property type="entry name" value="Haem_peroxidase_sf"/>
</dbReference>
<dbReference type="InterPro" id="IPR011992">
    <property type="entry name" value="EF-hand-dom_pair"/>
</dbReference>
<keyword evidence="13 21" id="KW-1133">Transmembrane helix</keyword>
<feature type="transmembrane region" description="Helical" evidence="21">
    <location>
        <begin position="752"/>
        <end position="776"/>
    </location>
</feature>
<feature type="transmembrane region" description="Helical" evidence="21">
    <location>
        <begin position="1275"/>
        <end position="1295"/>
    </location>
</feature>
<protein>
    <recommendedName>
        <fullName evidence="3">NAD(P)H oxidase (H2O2-forming)</fullName>
        <ecNumber evidence="3">1.6.3.1</ecNumber>
    </recommendedName>
</protein>
<dbReference type="FunFam" id="2.40.30.10:FF:000059">
    <property type="entry name" value="dual oxidase isoform X1"/>
    <property type="match status" value="1"/>
</dbReference>
<dbReference type="PROSITE" id="PS00018">
    <property type="entry name" value="EF_HAND_1"/>
    <property type="match status" value="1"/>
</dbReference>
<feature type="transmembrane region" description="Helical" evidence="21">
    <location>
        <begin position="1187"/>
        <end position="1207"/>
    </location>
</feature>
<dbReference type="InterPro" id="IPR018247">
    <property type="entry name" value="EF_Hand_1_Ca_BS"/>
</dbReference>
<dbReference type="SFLD" id="SFLDG01168">
    <property type="entry name" value="Ferric_reductase_subgroup_(FRE"/>
    <property type="match status" value="1"/>
</dbReference>
<dbReference type="SFLD" id="SFLDS00052">
    <property type="entry name" value="Ferric_Reductase_Domain"/>
    <property type="match status" value="1"/>
</dbReference>
<proteinExistence type="inferred from homology"/>
<dbReference type="PANTHER" id="PTHR11972:SF208">
    <property type="entry name" value="DUAL OXIDASE-LIKE PROTEIN"/>
    <property type="match status" value="1"/>
</dbReference>
<sequence>MDPGKYMLLTWVLILLVTTSISQDSYKVPVPYYGDESDSSYNENVWRLVVEKKYEAEGYDGWYNNRANPDWGAVDTPMRRRLPHAYSDGVYLPSGDDRPNPIKISQALMNGSTGYPSLRGRTAFLVFFGQQVVEEILDAQRPGCPPEYFNIDVPKGHPDLDNGSHGEIRIPFLRSRYDQRNTGFSPNNPREQLNEITPWIDGGLMYGIGKTWADALRIFKAGKLASTTDYEDSDEKYNKKDFPAVNNIRLPMANPPPPRDHYLKNVNRFFRLGNPRGNENPFLLTFGIFWYRFHNHVAQRISDVLFAAYQDPDVKEKFSIKTEYSREDFDRHYDEIIFNEARKWVIATHQKVVVYDWLPSWLGTYENGSVFNLPTYKGYNPNVHPQIMHVFQSAAMRFGHTLVPPGVFRRKLRKDSSQQCEFIINSDHTKDAGKEAIRTCNSYWNPQEPIEEYDIDQFILGMTSQITEREDTIITPDLRGFVFGGLDFSRRDLMAVNIQRGRDHGLPDYNTARKEFDLEPAESWADLSPNCNNETLIDGRKCDDTDFEVDDPCRMIVCLKEVYDGDLSKLDIWPGGLAETSADGPGSLFRTIIADQFARIRDGDRFWYENKLNGLFTDEQRVAINDTTLRHIILEITDITEDELAGNPFFYLEPETKCNRIVGRARSEGYVISPTFNCTASTNCQEIAQELRNGNPNITDALVRRYADCSNTQLLTVDPCPRGTVNGSDINIVSPCTPLRTFDYFTGSEAPFILTFAAVGLFIILMIVLLLVTANINQSKIAEQRKAGRAESRRKSTDLSLHDVSEWQGQKEGERDIKVRMDIRKKSLLIFLPGQARPTRTIDCKRTDRLYAKESVDKARNFLLIRIPNEYDLVLKFDGPREKNAFLQSIKEFCEQTGITQRSAMLSQKELLAEAITKARRQHTLDKFFRIVFKHAFRIDDDGDMEALSDEDANAVINCELTIDEFADALSLKPSAMFVKNMFELIDKDKNGLVSFREFLDMIVIFAKGSGSDKAKLLFDMYDVRGSGQLSKEEFSTMLRSLMELANTSVEDSQIQEVIDSMFREAGMATKQTLTFDDFNKLLRDYKEQLDHANLNFIGMEPNQQPQAGGNQEMSRAKTVINARRENAPTRARKTVLKAYGEDRITRRQTHVEVKLKPRQAPARDRTMIAKKFTEFANYMENYRLHVFWVTLYALLSVAIFLERAYYFSVEREHAALRRICGYGVSITRGAASGMMWTYSTLLLTMCRNLITVLRETVLNRFIPFDSAIWFHKYVAYWALFFTVVHIIGHSFNFYHISTQTPGDLTCLFRNFYRPTHVLPKFHYWCWGTITGVTGVVLTLIIIVMFVFAQQYARRNVFRGFWLSHQMFYLVFILMILHGAGILVQAPIFWTFLIAPLTMFVLDKLISLSRNKTEIAITKAELLPSAVTGLTFKRPAGFEYKSGQWVRIACLDLGADEYHPFTLTSAPHEDFLSLHIRAVGPWTMNIREAVDPKALHKGAVRDKPYPKLYLDGPFGEGHQDWYKYEVAVLVGGGIGVTPFASILKDIVNKSSLGTRFNCKKVYFLWMTRSQKQFEWMVDIIREVEDKDKNDFVSVHIFITQFFQKFDLRTTMLYICERHFQKISNKSLFTGLRSITHFGRPEFNTFLDSLQDEHPGVSKIGVFSCGPPRMTHGVEEACTDLNKKRTQSDPAFVHHYENF</sequence>
<evidence type="ECO:0000259" key="23">
    <source>
        <dbReference type="PROSITE" id="PS50222"/>
    </source>
</evidence>
<keyword evidence="4" id="KW-0575">Peroxidase</keyword>
<feature type="transmembrane region" description="Helical" evidence="21">
    <location>
        <begin position="1236"/>
        <end position="1254"/>
    </location>
</feature>
<dbReference type="InterPro" id="IPR019791">
    <property type="entry name" value="Haem_peroxidase_animal"/>
</dbReference>
<dbReference type="Pfam" id="PF08030">
    <property type="entry name" value="NAD_binding_6"/>
    <property type="match status" value="1"/>
</dbReference>
<dbReference type="InterPro" id="IPR039261">
    <property type="entry name" value="FNR_nucleotide-bd"/>
</dbReference>
<dbReference type="Gene3D" id="2.40.30.10">
    <property type="entry name" value="Translation factors"/>
    <property type="match status" value="1"/>
</dbReference>
<evidence type="ECO:0000256" key="16">
    <source>
        <dbReference type="ARBA" id="ARBA00023180"/>
    </source>
</evidence>
<dbReference type="CDD" id="cd09820">
    <property type="entry name" value="dual_peroxidase_like"/>
    <property type="match status" value="1"/>
</dbReference>
<dbReference type="SUPFAM" id="SSF63380">
    <property type="entry name" value="Riboflavin synthase domain-like"/>
    <property type="match status" value="1"/>
</dbReference>
<feature type="domain" description="EF-hand" evidence="23">
    <location>
        <begin position="1010"/>
        <end position="1045"/>
    </location>
</feature>
<dbReference type="InterPro" id="IPR037120">
    <property type="entry name" value="Haem_peroxidase_sf_animal"/>
</dbReference>
<keyword evidence="20" id="KW-0349">Heme</keyword>
<feature type="chain" id="PRO_5029456845" description="NAD(P)H oxidase (H2O2-forming)" evidence="22">
    <location>
        <begin position="23"/>
        <end position="1698"/>
    </location>
</feature>
<evidence type="ECO:0000256" key="8">
    <source>
        <dbReference type="ARBA" id="ARBA00022729"/>
    </source>
</evidence>
<comment type="catalytic activity">
    <reaction evidence="19">
        <text>NADPH + O2 + H(+) = H2O2 + NADP(+)</text>
        <dbReference type="Rhea" id="RHEA:11260"/>
        <dbReference type="ChEBI" id="CHEBI:15378"/>
        <dbReference type="ChEBI" id="CHEBI:15379"/>
        <dbReference type="ChEBI" id="CHEBI:16240"/>
        <dbReference type="ChEBI" id="CHEBI:57783"/>
        <dbReference type="ChEBI" id="CHEBI:58349"/>
        <dbReference type="EC" id="1.6.3.1"/>
    </reaction>
</comment>
<keyword evidence="11" id="KW-0106">Calcium</keyword>
<feature type="domain" description="FAD-binding FR-type" evidence="24">
    <location>
        <begin position="1410"/>
        <end position="1520"/>
    </location>
</feature>
<keyword evidence="10" id="KW-0274">FAD</keyword>
<evidence type="ECO:0000256" key="17">
    <source>
        <dbReference type="ARBA" id="ARBA00023324"/>
    </source>
</evidence>
<dbReference type="GO" id="GO:0042303">
    <property type="term" value="P:molting cycle"/>
    <property type="evidence" value="ECO:0007669"/>
    <property type="project" value="UniProtKB-ARBA"/>
</dbReference>
<dbReference type="Gene3D" id="1.10.238.10">
    <property type="entry name" value="EF-hand"/>
    <property type="match status" value="1"/>
</dbReference>
<dbReference type="PRINTS" id="PR00457">
    <property type="entry name" value="ANPEROXIDASE"/>
</dbReference>
<evidence type="ECO:0000313" key="26">
    <source>
        <dbReference type="Proteomes" id="UP000593567"/>
    </source>
</evidence>
<evidence type="ECO:0000259" key="24">
    <source>
        <dbReference type="PROSITE" id="PS51384"/>
    </source>
</evidence>
<evidence type="ECO:0000256" key="4">
    <source>
        <dbReference type="ARBA" id="ARBA00022559"/>
    </source>
</evidence>
<dbReference type="PROSITE" id="PS51384">
    <property type="entry name" value="FAD_FR"/>
    <property type="match status" value="1"/>
</dbReference>
<evidence type="ECO:0000256" key="7">
    <source>
        <dbReference type="ARBA" id="ARBA00022723"/>
    </source>
</evidence>
<dbReference type="GO" id="GO:0016324">
    <property type="term" value="C:apical plasma membrane"/>
    <property type="evidence" value="ECO:0007669"/>
    <property type="project" value="UniProtKB-SubCell"/>
</dbReference>
<dbReference type="InterPro" id="IPR013112">
    <property type="entry name" value="FAD-bd_8"/>
</dbReference>
<evidence type="ECO:0000256" key="2">
    <source>
        <dbReference type="ARBA" id="ARBA00005644"/>
    </source>
</evidence>